<gene>
    <name evidence="2" type="ORF">RDB_LOCUS133503</name>
</gene>
<sequence length="211" mass="23268">MGQVGTTCNLTQSLLSTPSATDFKCLELLTEYKMNALDKFGEHSPNNANPFVLSRGEDDEQLTLDRLDVVRAEVAKYCALGAVNPDAQGNYDIFKEFRALHDALPPVHDLAIDILPGQAISVSSERIFSSIKFTCTRERGRISVTAAETLQALKRSTKQHRTLSFTSHVVGAGDAVVEQLSIHFDFIVVLCTYIIVFTLLSTLPSRFRCNA</sequence>
<keyword evidence="1" id="KW-1133">Transmembrane helix</keyword>
<dbReference type="Proteomes" id="UP000663846">
    <property type="component" value="Unassembled WGS sequence"/>
</dbReference>
<dbReference type="SUPFAM" id="SSF53098">
    <property type="entry name" value="Ribonuclease H-like"/>
    <property type="match status" value="1"/>
</dbReference>
<keyword evidence="1" id="KW-0472">Membrane</keyword>
<evidence type="ECO:0000256" key="1">
    <source>
        <dbReference type="SAM" id="Phobius"/>
    </source>
</evidence>
<organism evidence="2 3">
    <name type="scientific">Rhizoctonia solani</name>
    <dbReference type="NCBI Taxonomy" id="456999"/>
    <lineage>
        <taxon>Eukaryota</taxon>
        <taxon>Fungi</taxon>
        <taxon>Dikarya</taxon>
        <taxon>Basidiomycota</taxon>
        <taxon>Agaricomycotina</taxon>
        <taxon>Agaricomycetes</taxon>
        <taxon>Cantharellales</taxon>
        <taxon>Ceratobasidiaceae</taxon>
        <taxon>Rhizoctonia</taxon>
    </lineage>
</organism>
<proteinExistence type="predicted"/>
<evidence type="ECO:0008006" key="4">
    <source>
        <dbReference type="Google" id="ProtNLM"/>
    </source>
</evidence>
<comment type="caution">
    <text evidence="2">The sequence shown here is derived from an EMBL/GenBank/DDBJ whole genome shotgun (WGS) entry which is preliminary data.</text>
</comment>
<feature type="transmembrane region" description="Helical" evidence="1">
    <location>
        <begin position="182"/>
        <end position="203"/>
    </location>
</feature>
<dbReference type="EMBL" id="CAJMWS010000422">
    <property type="protein sequence ID" value="CAE6443124.1"/>
    <property type="molecule type" value="Genomic_DNA"/>
</dbReference>
<evidence type="ECO:0000313" key="3">
    <source>
        <dbReference type="Proteomes" id="UP000663846"/>
    </source>
</evidence>
<name>A0A8H3AXZ4_9AGAM</name>
<reference evidence="2" key="1">
    <citation type="submission" date="2021-01" db="EMBL/GenBank/DDBJ databases">
        <authorList>
            <person name="Kaushik A."/>
        </authorList>
    </citation>
    <scope>NUCLEOTIDE SEQUENCE</scope>
    <source>
        <strain evidence="2">AG1-1C</strain>
    </source>
</reference>
<dbReference type="AlphaFoldDB" id="A0A8H3AXZ4"/>
<evidence type="ECO:0000313" key="2">
    <source>
        <dbReference type="EMBL" id="CAE6443124.1"/>
    </source>
</evidence>
<accession>A0A8H3AXZ4</accession>
<dbReference type="InterPro" id="IPR012337">
    <property type="entry name" value="RNaseH-like_sf"/>
</dbReference>
<protein>
    <recommendedName>
        <fullName evidence="4">HAT C-terminal dimerisation domain-containing protein</fullName>
    </recommendedName>
</protein>
<keyword evidence="1" id="KW-0812">Transmembrane</keyword>